<sequence length="96" mass="11393">MAFERLTGVGEFIQGGGQKVIYQVWFRFCVAWCSQMRIFRGGDKNKLKAKLFHGVRLVVLWVVWRWRNLIVHEPSDSRHAIIDRDDFPQIQYLSQL</sequence>
<name>A0A2U1N4R6_ARTAN</name>
<organism evidence="1 2">
    <name type="scientific">Artemisia annua</name>
    <name type="common">Sweet wormwood</name>
    <dbReference type="NCBI Taxonomy" id="35608"/>
    <lineage>
        <taxon>Eukaryota</taxon>
        <taxon>Viridiplantae</taxon>
        <taxon>Streptophyta</taxon>
        <taxon>Embryophyta</taxon>
        <taxon>Tracheophyta</taxon>
        <taxon>Spermatophyta</taxon>
        <taxon>Magnoliopsida</taxon>
        <taxon>eudicotyledons</taxon>
        <taxon>Gunneridae</taxon>
        <taxon>Pentapetalae</taxon>
        <taxon>asterids</taxon>
        <taxon>campanulids</taxon>
        <taxon>Asterales</taxon>
        <taxon>Asteraceae</taxon>
        <taxon>Asteroideae</taxon>
        <taxon>Anthemideae</taxon>
        <taxon>Artemisiinae</taxon>
        <taxon>Artemisia</taxon>
    </lineage>
</organism>
<reference evidence="1 2" key="1">
    <citation type="journal article" date="2018" name="Mol. Plant">
        <title>The genome of Artemisia annua provides insight into the evolution of Asteraceae family and artemisinin biosynthesis.</title>
        <authorList>
            <person name="Shen Q."/>
            <person name="Zhang L."/>
            <person name="Liao Z."/>
            <person name="Wang S."/>
            <person name="Yan T."/>
            <person name="Shi P."/>
            <person name="Liu M."/>
            <person name="Fu X."/>
            <person name="Pan Q."/>
            <person name="Wang Y."/>
            <person name="Lv Z."/>
            <person name="Lu X."/>
            <person name="Zhang F."/>
            <person name="Jiang W."/>
            <person name="Ma Y."/>
            <person name="Chen M."/>
            <person name="Hao X."/>
            <person name="Li L."/>
            <person name="Tang Y."/>
            <person name="Lv G."/>
            <person name="Zhou Y."/>
            <person name="Sun X."/>
            <person name="Brodelius P.E."/>
            <person name="Rose J.K.C."/>
            <person name="Tang K."/>
        </authorList>
    </citation>
    <scope>NUCLEOTIDE SEQUENCE [LARGE SCALE GENOMIC DNA]</scope>
    <source>
        <strain evidence="2">cv. Huhao1</strain>
        <tissue evidence="1">Leaf</tissue>
    </source>
</reference>
<dbReference type="AlphaFoldDB" id="A0A2U1N4R6"/>
<comment type="caution">
    <text evidence="1">The sequence shown here is derived from an EMBL/GenBank/DDBJ whole genome shotgun (WGS) entry which is preliminary data.</text>
</comment>
<evidence type="ECO:0000313" key="2">
    <source>
        <dbReference type="Proteomes" id="UP000245207"/>
    </source>
</evidence>
<dbReference type="EMBL" id="PKPP01003616">
    <property type="protein sequence ID" value="PWA68502.1"/>
    <property type="molecule type" value="Genomic_DNA"/>
</dbReference>
<keyword evidence="2" id="KW-1185">Reference proteome</keyword>
<gene>
    <name evidence="1" type="ORF">CTI12_AA152800</name>
</gene>
<accession>A0A2U1N4R6</accession>
<proteinExistence type="predicted"/>
<dbReference type="Proteomes" id="UP000245207">
    <property type="component" value="Unassembled WGS sequence"/>
</dbReference>
<protein>
    <submittedName>
        <fullName evidence="1">Uncharacterized protein</fullName>
    </submittedName>
</protein>
<evidence type="ECO:0000313" key="1">
    <source>
        <dbReference type="EMBL" id="PWA68502.1"/>
    </source>
</evidence>